<dbReference type="InterPro" id="IPR032675">
    <property type="entry name" value="LRR_dom_sf"/>
</dbReference>
<dbReference type="InterPro" id="IPR002182">
    <property type="entry name" value="NB-ARC"/>
</dbReference>
<dbReference type="InterPro" id="IPR027417">
    <property type="entry name" value="P-loop_NTPase"/>
</dbReference>
<accession>N1R2B3</accession>
<evidence type="ECO:0000256" key="1">
    <source>
        <dbReference type="ARBA" id="ARBA00022737"/>
    </source>
</evidence>
<evidence type="ECO:0000259" key="3">
    <source>
        <dbReference type="Pfam" id="PF23598"/>
    </source>
</evidence>
<keyword evidence="1" id="KW-0677">Repeat</keyword>
<dbReference type="SUPFAM" id="SSF52540">
    <property type="entry name" value="P-loop containing nucleoside triphosphate hydrolases"/>
    <property type="match status" value="1"/>
</dbReference>
<dbReference type="GO" id="GO:0043531">
    <property type="term" value="F:ADP binding"/>
    <property type="evidence" value="ECO:0007669"/>
    <property type="project" value="InterPro"/>
</dbReference>
<dbReference type="Pfam" id="PF00931">
    <property type="entry name" value="NB-ARC"/>
    <property type="match status" value="1"/>
</dbReference>
<dbReference type="ExpressionAtlas" id="N1R2B3">
    <property type="expression patterns" value="baseline"/>
</dbReference>
<dbReference type="Gene3D" id="3.80.10.10">
    <property type="entry name" value="Ribonuclease Inhibitor"/>
    <property type="match status" value="1"/>
</dbReference>
<organism evidence="4">
    <name type="scientific">Aegilops tauschii</name>
    <name type="common">Tausch's goatgrass</name>
    <name type="synonym">Aegilops squarrosa</name>
    <dbReference type="NCBI Taxonomy" id="37682"/>
    <lineage>
        <taxon>Eukaryota</taxon>
        <taxon>Viridiplantae</taxon>
        <taxon>Streptophyta</taxon>
        <taxon>Embryophyta</taxon>
        <taxon>Tracheophyta</taxon>
        <taxon>Spermatophyta</taxon>
        <taxon>Magnoliopsida</taxon>
        <taxon>Liliopsida</taxon>
        <taxon>Poales</taxon>
        <taxon>Poaceae</taxon>
        <taxon>BOP clade</taxon>
        <taxon>Pooideae</taxon>
        <taxon>Triticodae</taxon>
        <taxon>Triticeae</taxon>
        <taxon>Triticinae</taxon>
        <taxon>Aegilops</taxon>
    </lineage>
</organism>
<reference evidence="4" key="1">
    <citation type="submission" date="2015-06" db="UniProtKB">
        <authorList>
            <consortium name="EnsemblPlants"/>
        </authorList>
    </citation>
    <scope>IDENTIFICATION</scope>
</reference>
<evidence type="ECO:0000313" key="4">
    <source>
        <dbReference type="EnsemblPlants" id="EMT18850"/>
    </source>
</evidence>
<sequence>MNDDPGVWASWVTPTCVGVSVFVFLMRNGIYLRPIDQLFNCPFQTVTDRYLIVIDDLWKESDWDIISSALPRNNRGSRIIVTTRIRSVAWYTCCSNGLMHEVKPLNELDSQMLLLQSVFGSKNGLWPDNLKQSRDEILRRCQGIPFFISGMADWLREQEEVQKFYSNGSLDCLLEEAPQFPRLLKQFEQTLYPTYDDLPYWSKFLAYRLDDKGFACASGMRAASPEAMGNKKLRWLSVNQPDRELEMLLSRRSNLSHFHNARSLSISGAVDDLLFPLDKFIYLVVLDLEGWQCFKDEDMLLICSSRMLLLRYLSVKNTRVRKLPAKIKELRSLETLDMSHTEVSELPSEACELSRLETLDLRSTLVRQLPEQIRKMRSMRHLLIGDYGVGCNGGTTIPDGIGCLLDLRTLATVHLSVCSARLVEALGGMEKLTELAITWSFHQCSDRRYQEALHCSFQKWRGLKSLSIHGGQGSCVEFLDSLPDQGRSNDLEKLKVTGGGRFVRLPQWFQGLDCLAFVEITVLRLVTEDLSILTDLPSLEHLSLGLDFLPEEAIVIGRAGFRKLERLCIGCRFPWLTFSQGAMQRLRYLEMKIGGHPVSRSGSVLAGINNLCSVSEVSIHYNVRYSNNRGVILTIETVRKEVAEHLNPISVFVNGIQDQDENFEAVAGISGDGGVEGLH</sequence>
<dbReference type="AlphaFoldDB" id="N1R2B3"/>
<dbReference type="Pfam" id="PF23598">
    <property type="entry name" value="LRR_14"/>
    <property type="match status" value="1"/>
</dbReference>
<dbReference type="InterPro" id="IPR055414">
    <property type="entry name" value="LRR_R13L4/SHOC2-like"/>
</dbReference>
<feature type="domain" description="Disease resistance R13L4/SHOC-2-like LRR" evidence="3">
    <location>
        <begin position="340"/>
        <end position="647"/>
    </location>
</feature>
<protein>
    <submittedName>
        <fullName evidence="4">Putative disease resistance protein RGA3</fullName>
    </submittedName>
</protein>
<dbReference type="Gene3D" id="3.40.50.300">
    <property type="entry name" value="P-loop containing nucleotide triphosphate hydrolases"/>
    <property type="match status" value="1"/>
</dbReference>
<feature type="domain" description="NB-ARC" evidence="2">
    <location>
        <begin position="47"/>
        <end position="121"/>
    </location>
</feature>
<name>N1R2B3_AEGTA</name>
<dbReference type="EnsemblPlants" id="EMT18850">
    <property type="protein sequence ID" value="EMT18850"/>
    <property type="gene ID" value="F775_20578"/>
</dbReference>
<proteinExistence type="predicted"/>
<dbReference type="PANTHER" id="PTHR36766:SF63">
    <property type="entry name" value="NB-ARC DOMAIN-CONTAINING PROTEIN"/>
    <property type="match status" value="1"/>
</dbReference>
<dbReference type="GO" id="GO:0006952">
    <property type="term" value="P:defense response"/>
    <property type="evidence" value="ECO:0007669"/>
    <property type="project" value="UniProtKB-KW"/>
</dbReference>
<dbReference type="PANTHER" id="PTHR36766">
    <property type="entry name" value="PLANT BROAD-SPECTRUM MILDEW RESISTANCE PROTEIN RPW8"/>
    <property type="match status" value="1"/>
</dbReference>
<dbReference type="SUPFAM" id="SSF52047">
    <property type="entry name" value="RNI-like"/>
    <property type="match status" value="1"/>
</dbReference>
<evidence type="ECO:0000259" key="2">
    <source>
        <dbReference type="Pfam" id="PF00931"/>
    </source>
</evidence>